<feature type="domain" description="Ig-like" evidence="17">
    <location>
        <begin position="231"/>
        <end position="333"/>
    </location>
</feature>
<dbReference type="OrthoDB" id="6019866at2759"/>
<organism evidence="18 19">
    <name type="scientific">Hipposideros armiger</name>
    <name type="common">Great Himalayan leaf-nosed bat</name>
    <dbReference type="NCBI Taxonomy" id="186990"/>
    <lineage>
        <taxon>Eukaryota</taxon>
        <taxon>Metazoa</taxon>
        <taxon>Chordata</taxon>
        <taxon>Craniata</taxon>
        <taxon>Vertebrata</taxon>
        <taxon>Euteleostomi</taxon>
        <taxon>Mammalia</taxon>
        <taxon>Eutheria</taxon>
        <taxon>Laurasiatheria</taxon>
        <taxon>Chiroptera</taxon>
        <taxon>Yinpterochiroptera</taxon>
        <taxon>Rhinolophoidea</taxon>
        <taxon>Hipposideridae</taxon>
        <taxon>Hipposideros</taxon>
    </lineage>
</organism>
<evidence type="ECO:0000256" key="1">
    <source>
        <dbReference type="ARBA" id="ARBA00004479"/>
    </source>
</evidence>
<evidence type="ECO:0000256" key="11">
    <source>
        <dbReference type="ARBA" id="ARBA00023170"/>
    </source>
</evidence>
<evidence type="ECO:0000259" key="17">
    <source>
        <dbReference type="PROSITE" id="PS50835"/>
    </source>
</evidence>
<dbReference type="FunFam" id="3.40.50.10140:FF:000002">
    <property type="entry name" value="Interleukin 1 receptor accessory protein"/>
    <property type="match status" value="1"/>
</dbReference>
<evidence type="ECO:0000256" key="4">
    <source>
        <dbReference type="ARBA" id="ARBA00022729"/>
    </source>
</evidence>
<evidence type="ECO:0000256" key="15">
    <source>
        <dbReference type="SAM" id="SignalP"/>
    </source>
</evidence>
<dbReference type="PRINTS" id="PR01537">
    <property type="entry name" value="INTRLKN1R1F"/>
</dbReference>
<keyword evidence="8" id="KW-0520">NAD</keyword>
<dbReference type="SMART" id="SM00255">
    <property type="entry name" value="TIR"/>
    <property type="match status" value="1"/>
</dbReference>
<comment type="similarity">
    <text evidence="2">Belongs to the interleukin-1 receptor family.</text>
</comment>
<dbReference type="Pfam" id="PF01582">
    <property type="entry name" value="TIR"/>
    <property type="match status" value="1"/>
</dbReference>
<dbReference type="KEGG" id="hai:109396695"/>
<keyword evidence="4 15" id="KW-0732">Signal</keyword>
<dbReference type="InterPro" id="IPR015621">
    <property type="entry name" value="IL-1_rcpt_fam"/>
</dbReference>
<reference evidence="19" key="1">
    <citation type="submission" date="2025-08" db="UniProtKB">
        <authorList>
            <consortium name="RefSeq"/>
        </authorList>
    </citation>
    <scope>IDENTIFICATION</scope>
    <source>
        <tissue evidence="19">Muscle</tissue>
    </source>
</reference>
<evidence type="ECO:0000256" key="9">
    <source>
        <dbReference type="ARBA" id="ARBA00023136"/>
    </source>
</evidence>
<keyword evidence="5" id="KW-0677">Repeat</keyword>
<dbReference type="SMART" id="SM00409">
    <property type="entry name" value="IG"/>
    <property type="match status" value="2"/>
</dbReference>
<dbReference type="InterPro" id="IPR035897">
    <property type="entry name" value="Toll_tir_struct_dom_sf"/>
</dbReference>
<feature type="chain" id="PRO_5034844826" evidence="15">
    <location>
        <begin position="20"/>
        <end position="548"/>
    </location>
</feature>
<keyword evidence="18" id="KW-1185">Reference proteome</keyword>
<dbReference type="Pfam" id="PF18452">
    <property type="entry name" value="Ig_6"/>
    <property type="match status" value="1"/>
</dbReference>
<dbReference type="GeneID" id="109396695"/>
<dbReference type="Proteomes" id="UP000694851">
    <property type="component" value="Unplaced"/>
</dbReference>
<evidence type="ECO:0000256" key="14">
    <source>
        <dbReference type="SAM" id="Phobius"/>
    </source>
</evidence>
<evidence type="ECO:0000256" key="13">
    <source>
        <dbReference type="ARBA" id="ARBA00023319"/>
    </source>
</evidence>
<dbReference type="PROSITE" id="PS50104">
    <property type="entry name" value="TIR"/>
    <property type="match status" value="1"/>
</dbReference>
<dbReference type="InterPro" id="IPR036179">
    <property type="entry name" value="Ig-like_dom_sf"/>
</dbReference>
<dbReference type="GO" id="GO:0016787">
    <property type="term" value="F:hydrolase activity"/>
    <property type="evidence" value="ECO:0007669"/>
    <property type="project" value="UniProtKB-KW"/>
</dbReference>
<dbReference type="FunFam" id="2.60.40.10:FF:001761">
    <property type="entry name" value="Interleukin 18 receptor accessory protein"/>
    <property type="match status" value="1"/>
</dbReference>
<dbReference type="SUPFAM" id="SSF52200">
    <property type="entry name" value="Toll/Interleukin receptor TIR domain"/>
    <property type="match status" value="1"/>
</dbReference>
<evidence type="ECO:0000259" key="16">
    <source>
        <dbReference type="PROSITE" id="PS50104"/>
    </source>
</evidence>
<keyword evidence="3 14" id="KW-0812">Transmembrane</keyword>
<feature type="transmembrane region" description="Helical" evidence="14">
    <location>
        <begin position="339"/>
        <end position="363"/>
    </location>
</feature>
<evidence type="ECO:0000256" key="5">
    <source>
        <dbReference type="ARBA" id="ARBA00022737"/>
    </source>
</evidence>
<evidence type="ECO:0000256" key="12">
    <source>
        <dbReference type="ARBA" id="ARBA00023180"/>
    </source>
</evidence>
<sequence length="548" mass="62495">MLCLGWIFLWLVAGERIKGFNISDCSTKKIIWTYSARSEEEFILLCELPKPQKSHFYDRNQHSPTQGPAYLPCSDSNDVSDVQWYLQPQNGDTLREITKNYSHIILDKNTLRFLTMEMNNAGSYICRPRIRRPQDEACCVKMVLEVKPKTNISCVNPVPHKKYLLLGSTDSIYCPSLSCQSDGQSLEMTWYQACRFSFSFPFGLVLIVTGTCWHSVSLATRRTVKDTTLKPDILDPIKDTLEVQLGKPLTLHCKARFGFEKNFRPVIKWYSKDSNQQLEIPNTQKECVKSTPQDEVIDCVLRFEKVTQSDLLKTFICFAQNSIGNTTQSIQLKEKKGVVFLYILLGTVMALAGALTTSALVYMNWIEIVLLYRTYKRKDETLGDKKEFDAFISYAKWSSFDSEASSSLSEATFALNLFPEVLENKYGYTLCLFERDVAPGGVYAEDIVSIIKKSRRGIFILSPNYVNGPSVFELQAAVNLALDDQTLKLILIKFCPFQEPESLPHLVKKALRVLPTVTWRGLKSVPSNSRFWTQMRYHMPVKNSKGST</sequence>
<accession>A0A8B7THJ5</accession>
<dbReference type="AlphaFoldDB" id="A0A8B7THJ5"/>
<evidence type="ECO:0000256" key="10">
    <source>
        <dbReference type="ARBA" id="ARBA00023157"/>
    </source>
</evidence>
<evidence type="ECO:0000313" key="19">
    <source>
        <dbReference type="RefSeq" id="XP_019524270.1"/>
    </source>
</evidence>
<evidence type="ECO:0000256" key="3">
    <source>
        <dbReference type="ARBA" id="ARBA00022692"/>
    </source>
</evidence>
<protein>
    <submittedName>
        <fullName evidence="19">Interleukin-18 receptor accessory protein</fullName>
    </submittedName>
</protein>
<proteinExistence type="inferred from homology"/>
<comment type="subcellular location">
    <subcellularLocation>
        <location evidence="1">Membrane</location>
        <topology evidence="1">Single-pass type I membrane protein</topology>
    </subcellularLocation>
</comment>
<evidence type="ECO:0000256" key="6">
    <source>
        <dbReference type="ARBA" id="ARBA00022801"/>
    </source>
</evidence>
<dbReference type="GO" id="GO:0016020">
    <property type="term" value="C:membrane"/>
    <property type="evidence" value="ECO:0007669"/>
    <property type="project" value="UniProtKB-SubCell"/>
</dbReference>
<dbReference type="GO" id="GO:0042008">
    <property type="term" value="F:interleukin-18 receptor activity"/>
    <property type="evidence" value="ECO:0007669"/>
    <property type="project" value="TreeGrafter"/>
</dbReference>
<gene>
    <name evidence="19" type="primary">IL18RAP</name>
</gene>
<evidence type="ECO:0000256" key="2">
    <source>
        <dbReference type="ARBA" id="ARBA00009752"/>
    </source>
</evidence>
<dbReference type="InterPro" id="IPR007110">
    <property type="entry name" value="Ig-like_dom"/>
</dbReference>
<evidence type="ECO:0000313" key="18">
    <source>
        <dbReference type="Proteomes" id="UP000694851"/>
    </source>
</evidence>
<name>A0A8B7THJ5_HIPAR</name>
<dbReference type="PROSITE" id="PS50835">
    <property type="entry name" value="IG_LIKE"/>
    <property type="match status" value="2"/>
</dbReference>
<dbReference type="RefSeq" id="XP_019524270.1">
    <property type="nucleotide sequence ID" value="XM_019668725.1"/>
</dbReference>
<feature type="domain" description="TIR" evidence="16">
    <location>
        <begin position="386"/>
        <end position="539"/>
    </location>
</feature>
<evidence type="ECO:0000256" key="8">
    <source>
        <dbReference type="ARBA" id="ARBA00023027"/>
    </source>
</evidence>
<keyword evidence="10" id="KW-1015">Disulfide bond</keyword>
<keyword evidence="12" id="KW-0325">Glycoprotein</keyword>
<keyword evidence="7 14" id="KW-1133">Transmembrane helix</keyword>
<dbReference type="InterPro" id="IPR041416">
    <property type="entry name" value="IL-1RAcP-like_ig"/>
</dbReference>
<feature type="domain" description="Ig-like" evidence="17">
    <location>
        <begin position="51"/>
        <end position="127"/>
    </location>
</feature>
<dbReference type="PANTHER" id="PTHR11890">
    <property type="entry name" value="INTERLEUKIN-1 RECEPTOR FAMILY MEMBER"/>
    <property type="match status" value="1"/>
</dbReference>
<keyword evidence="6" id="KW-0378">Hydrolase</keyword>
<dbReference type="SUPFAM" id="SSF48726">
    <property type="entry name" value="Immunoglobulin"/>
    <property type="match status" value="2"/>
</dbReference>
<keyword evidence="13" id="KW-0393">Immunoglobulin domain</keyword>
<keyword evidence="9 14" id="KW-0472">Membrane</keyword>
<dbReference type="Gene3D" id="2.60.40.10">
    <property type="entry name" value="Immunoglobulins"/>
    <property type="match status" value="2"/>
</dbReference>
<dbReference type="InterPro" id="IPR013783">
    <property type="entry name" value="Ig-like_fold"/>
</dbReference>
<dbReference type="InterPro" id="IPR000157">
    <property type="entry name" value="TIR_dom"/>
</dbReference>
<dbReference type="Gene3D" id="3.40.50.10140">
    <property type="entry name" value="Toll/interleukin-1 receptor homology (TIR) domain"/>
    <property type="match status" value="1"/>
</dbReference>
<feature type="signal peptide" evidence="15">
    <location>
        <begin position="1"/>
        <end position="19"/>
    </location>
</feature>
<dbReference type="CTD" id="8807"/>
<dbReference type="PANTHER" id="PTHR11890:SF23">
    <property type="entry name" value="INTERLEUKIN-18 RECEPTOR ACCESSORY PROTEIN"/>
    <property type="match status" value="1"/>
</dbReference>
<dbReference type="InterPro" id="IPR003599">
    <property type="entry name" value="Ig_sub"/>
</dbReference>
<evidence type="ECO:0000256" key="7">
    <source>
        <dbReference type="ARBA" id="ARBA00022989"/>
    </source>
</evidence>
<keyword evidence="11 19" id="KW-0675">Receptor</keyword>